<feature type="transmembrane region" description="Helical" evidence="1">
    <location>
        <begin position="113"/>
        <end position="134"/>
    </location>
</feature>
<dbReference type="AlphaFoldDB" id="A0A2T1LZW3"/>
<keyword evidence="4" id="KW-1185">Reference proteome</keyword>
<evidence type="ECO:0000313" key="3">
    <source>
        <dbReference type="EMBL" id="PSF37961.1"/>
    </source>
</evidence>
<dbReference type="SUPFAM" id="SSF47413">
    <property type="entry name" value="lambda repressor-like DNA-binding domains"/>
    <property type="match status" value="1"/>
</dbReference>
<keyword evidence="1" id="KW-0472">Membrane</keyword>
<dbReference type="OrthoDB" id="422634at2"/>
<dbReference type="InterPro" id="IPR050400">
    <property type="entry name" value="Bact_Cytoskel_RodZ"/>
</dbReference>
<protein>
    <submittedName>
        <fullName evidence="3">DUF4115 domain-containing protein</fullName>
    </submittedName>
</protein>
<dbReference type="Pfam" id="PF13413">
    <property type="entry name" value="HTH_25"/>
    <property type="match status" value="1"/>
</dbReference>
<reference evidence="3 4" key="2">
    <citation type="submission" date="2018-03" db="EMBL/GenBank/DDBJ databases">
        <authorList>
            <person name="Keele B.F."/>
        </authorList>
    </citation>
    <scope>NUCLEOTIDE SEQUENCE [LARGE SCALE GENOMIC DNA]</scope>
    <source>
        <strain evidence="3 4">CCALA 016</strain>
    </source>
</reference>
<organism evidence="3 4">
    <name type="scientific">Aphanothece hegewaldii CCALA 016</name>
    <dbReference type="NCBI Taxonomy" id="2107694"/>
    <lineage>
        <taxon>Bacteria</taxon>
        <taxon>Bacillati</taxon>
        <taxon>Cyanobacteriota</taxon>
        <taxon>Cyanophyceae</taxon>
        <taxon>Oscillatoriophycideae</taxon>
        <taxon>Chroococcales</taxon>
        <taxon>Aphanothecaceae</taxon>
        <taxon>Aphanothece</taxon>
    </lineage>
</organism>
<dbReference type="EMBL" id="PXOH01000006">
    <property type="protein sequence ID" value="PSF37961.1"/>
    <property type="molecule type" value="Genomic_DNA"/>
</dbReference>
<name>A0A2T1LZW3_9CHRO</name>
<dbReference type="InterPro" id="IPR025194">
    <property type="entry name" value="RodZ-like_C"/>
</dbReference>
<dbReference type="Proteomes" id="UP000239001">
    <property type="component" value="Unassembled WGS sequence"/>
</dbReference>
<comment type="caution">
    <text evidence="3">The sequence shown here is derived from an EMBL/GenBank/DDBJ whole genome shotgun (WGS) entry which is preliminary data.</text>
</comment>
<dbReference type="Gene3D" id="1.10.260.40">
    <property type="entry name" value="lambda repressor-like DNA-binding domains"/>
    <property type="match status" value="1"/>
</dbReference>
<dbReference type="RefSeq" id="WP_106456401.1">
    <property type="nucleotide sequence ID" value="NZ_PXOH01000006.1"/>
</dbReference>
<evidence type="ECO:0000313" key="4">
    <source>
        <dbReference type="Proteomes" id="UP000239001"/>
    </source>
</evidence>
<feature type="domain" description="Cytoskeleton protein RodZ-like C-terminal" evidence="2">
    <location>
        <begin position="185"/>
        <end position="253"/>
    </location>
</feature>
<gene>
    <name evidence="3" type="ORF">C7H19_08280</name>
</gene>
<dbReference type="GO" id="GO:0003677">
    <property type="term" value="F:DNA binding"/>
    <property type="evidence" value="ECO:0007669"/>
    <property type="project" value="InterPro"/>
</dbReference>
<evidence type="ECO:0000256" key="1">
    <source>
        <dbReference type="SAM" id="Phobius"/>
    </source>
</evidence>
<dbReference type="PANTHER" id="PTHR34475">
    <property type="match status" value="1"/>
</dbReference>
<accession>A0A2T1LZW3</accession>
<proteinExistence type="predicted"/>
<keyword evidence="1" id="KW-0812">Transmembrane</keyword>
<dbReference type="PANTHER" id="PTHR34475:SF1">
    <property type="entry name" value="CYTOSKELETON PROTEIN RODZ"/>
    <property type="match status" value="1"/>
</dbReference>
<reference evidence="3 4" key="1">
    <citation type="submission" date="2018-03" db="EMBL/GenBank/DDBJ databases">
        <title>The ancient ancestry and fast evolution of plastids.</title>
        <authorList>
            <person name="Moore K.R."/>
            <person name="Magnabosco C."/>
            <person name="Momper L."/>
            <person name="Gold D.A."/>
            <person name="Bosak T."/>
            <person name="Fournier G.P."/>
        </authorList>
    </citation>
    <scope>NUCLEOTIDE SEQUENCE [LARGE SCALE GENOMIC DNA]</scope>
    <source>
        <strain evidence="3 4">CCALA 016</strain>
    </source>
</reference>
<keyword evidence="1" id="KW-1133">Transmembrane helix</keyword>
<sequence>MFRKKPKIDPIVQQREKLQELGSRLQNIRTEKGLSLDVVSRKTMIPRRLLEAIEMGQMENLPEPIYIRWLIKQFAETLGLDGVAFSSEFQVHVKPQTTSSNFLRLPNFQLRPFHLYFFYILLLLFSVRTISNVLEQSTLEINRLPSPVVPSVKPSPVPQPTPVQAVTATNPPAKTELDKSVIVDIQLKDDSWLKVISDGKKEFEGLLPSGTHRTWKADKELTVRAGNAGSVFITVNKEQAKQLGQPGQVEEVTYTAN</sequence>
<dbReference type="Pfam" id="PF13464">
    <property type="entry name" value="RodZ_C"/>
    <property type="match status" value="1"/>
</dbReference>
<dbReference type="InterPro" id="IPR010982">
    <property type="entry name" value="Lambda_DNA-bd_dom_sf"/>
</dbReference>
<evidence type="ECO:0000259" key="2">
    <source>
        <dbReference type="Pfam" id="PF13464"/>
    </source>
</evidence>